<keyword evidence="1" id="KW-0378">Hydrolase</keyword>
<organism evidence="1 2">
    <name type="scientific">Citrus sinensis</name>
    <name type="common">Sweet orange</name>
    <name type="synonym">Citrus aurantium var. sinensis</name>
    <dbReference type="NCBI Taxonomy" id="2711"/>
    <lineage>
        <taxon>Eukaryota</taxon>
        <taxon>Viridiplantae</taxon>
        <taxon>Streptophyta</taxon>
        <taxon>Embryophyta</taxon>
        <taxon>Tracheophyta</taxon>
        <taxon>Spermatophyta</taxon>
        <taxon>Magnoliopsida</taxon>
        <taxon>eudicotyledons</taxon>
        <taxon>Gunneridae</taxon>
        <taxon>Pentapetalae</taxon>
        <taxon>rosids</taxon>
        <taxon>malvids</taxon>
        <taxon>Sapindales</taxon>
        <taxon>Rutaceae</taxon>
        <taxon>Aurantioideae</taxon>
        <taxon>Citrus</taxon>
    </lineage>
</organism>
<evidence type="ECO:0000313" key="2">
    <source>
        <dbReference type="Proteomes" id="UP000829398"/>
    </source>
</evidence>
<proteinExistence type="predicted"/>
<dbReference type="Proteomes" id="UP000829398">
    <property type="component" value="Chromosome 3"/>
</dbReference>
<gene>
    <name evidence="1" type="ORF">KPL71_008830</name>
</gene>
<protein>
    <submittedName>
        <fullName evidence="1">ADP-ribosyl cyclase/cyclic ADP-ribose hydrolase</fullName>
    </submittedName>
</protein>
<reference evidence="2" key="1">
    <citation type="journal article" date="2023" name="Hortic. Res.">
        <title>A chromosome-level phased genome enabling allele-level studies in sweet orange: a case study on citrus Huanglongbing tolerance.</title>
        <authorList>
            <person name="Wu B."/>
            <person name="Yu Q."/>
            <person name="Deng Z."/>
            <person name="Duan Y."/>
            <person name="Luo F."/>
            <person name="Gmitter F. Jr."/>
        </authorList>
    </citation>
    <scope>NUCLEOTIDE SEQUENCE [LARGE SCALE GENOMIC DNA]</scope>
    <source>
        <strain evidence="2">cv. Valencia</strain>
    </source>
</reference>
<keyword evidence="2" id="KW-1185">Reference proteome</keyword>
<evidence type="ECO:0000313" key="1">
    <source>
        <dbReference type="EMBL" id="KAH9782285.1"/>
    </source>
</evidence>
<dbReference type="EMBL" id="CM039172">
    <property type="protein sequence ID" value="KAH9782285.1"/>
    <property type="molecule type" value="Genomic_DNA"/>
</dbReference>
<sequence>MASSSRNNKKYDVFVSFRGEDTRDNFTSHLYSALCRQNIQTFIDDQLNRGDEISESLANAIEASAISVIVFSEGYGSSRWCLDELVKILECKKDYVQIVIPVFYRVDPSDVRNQTGSFGDSFSKLEERLKVNTEKLQTWRNALKEAASLSGFHSLNIRCESELTNEVVNHILKRLLDEVFQPRDNKNQLVGVESTVEEIESLLGVEWKDVYALGIWGIGGIGKTAIARAIFDKILGDFEGSCFLENVRDESQRPGGLACLRQKLLSNLLKDKNVMPYIDLNFRRLSRMKVLIVFDDVTCFSQLESLIGSLDWLTPVSRIIITTRNKQVLRNWGVRKIYEMKALEYHHAIELFSRHAFKQNHPDVGYEELSSKVMKYAQGVPLALKVLGCFLYKREKEVWESAIDKLQRILHPSILEVLKISYDSLDDKEKNIFLDVACFFQGEDVDLVMKFFNASGFYPEIGMSVLVDKSLIAIDSYNKITMHDLLQELGREIVRQESTNPENRSRLWYHQDIYEVLTYNTGTEKIEGICLDISKVKEIRLNPNTFTKMPKLRFLKFYSSSVNGENKCKISYLHDPRFAEVKYLHWYGYPLKSLPSNLTAEKLVLLEEPDSDIERLWDCVKHYSKLNQIIHAACNKLIAKTPNPTLMPSLNKLVILNLRGSKSLKSLPARIFNLEFLIKLDLSGCSKLKRLPEILSGNISWLLLRGTAIKELPSSIELLHRLGYLDLSDCKRLKCLPSSLCKLKSLGVLDLHGCSNLQRLPECLGQLSSPILLNLAKTNIERIPESIIQLFVLRYLLFNYSERLQSLPKPPFLARGLDADHCPLQSLLGIVEDALRIQHMGHVLAVRWKEIREKGDFFMDKGHIVLPGNEIPEWFKFQSVGSFITLEMPPDSFNNSIVQGIVFSAILAFSDRHVDCGRWFSFSFELKVKTTKDCGPHDTRLFQSRVNYVESDHLHLGYYLLCEEDFNGFWKCNCIPEAVHFNVFPPLECQCCGVKKCGIHLLHTPDSMNSM</sequence>
<name>A0ACB8MA46_CITSI</name>
<comment type="caution">
    <text evidence="1">The sequence shown here is derived from an EMBL/GenBank/DDBJ whole genome shotgun (WGS) entry which is preliminary data.</text>
</comment>
<accession>A0ACB8MA46</accession>